<comment type="caution">
    <text evidence="1">The sequence shown here is derived from an EMBL/GenBank/DDBJ whole genome shotgun (WGS) entry which is preliminary data.</text>
</comment>
<sequence>MIGSPVIVVKRAVRGGEGTHGGEFHPADRVGIYGLKDFVEVAAIQCYLLSRLYRIGDFGAGGGRGVDGECTLDSAVSV</sequence>
<dbReference type="AlphaFoldDB" id="A0A644ZXG8"/>
<evidence type="ECO:0000313" key="1">
    <source>
        <dbReference type="EMBL" id="MPM45670.1"/>
    </source>
</evidence>
<gene>
    <name evidence="1" type="ORF">SDC9_92360</name>
</gene>
<organism evidence="1">
    <name type="scientific">bioreactor metagenome</name>
    <dbReference type="NCBI Taxonomy" id="1076179"/>
    <lineage>
        <taxon>unclassified sequences</taxon>
        <taxon>metagenomes</taxon>
        <taxon>ecological metagenomes</taxon>
    </lineage>
</organism>
<proteinExistence type="predicted"/>
<reference evidence="1" key="1">
    <citation type="submission" date="2019-08" db="EMBL/GenBank/DDBJ databases">
        <authorList>
            <person name="Kucharzyk K."/>
            <person name="Murdoch R.W."/>
            <person name="Higgins S."/>
            <person name="Loffler F."/>
        </authorList>
    </citation>
    <scope>NUCLEOTIDE SEQUENCE</scope>
</reference>
<accession>A0A644ZXG8</accession>
<dbReference type="EMBL" id="VSSQ01010969">
    <property type="protein sequence ID" value="MPM45670.1"/>
    <property type="molecule type" value="Genomic_DNA"/>
</dbReference>
<name>A0A644ZXG8_9ZZZZ</name>
<protein>
    <submittedName>
        <fullName evidence="1">Uncharacterized protein</fullName>
    </submittedName>
</protein>